<dbReference type="Pfam" id="PF20249">
    <property type="entry name" value="VasX_N"/>
    <property type="match status" value="1"/>
</dbReference>
<evidence type="ECO:0000313" key="4">
    <source>
        <dbReference type="EMBL" id="SNS73407.1"/>
    </source>
</evidence>
<evidence type="ECO:0000259" key="3">
    <source>
        <dbReference type="Pfam" id="PF20249"/>
    </source>
</evidence>
<feature type="transmembrane region" description="Helical" evidence="2">
    <location>
        <begin position="843"/>
        <end position="867"/>
    </location>
</feature>
<dbReference type="InterPro" id="IPR048126">
    <property type="entry name" value="Toxin_VasX"/>
</dbReference>
<keyword evidence="2" id="KW-1133">Transmembrane helix</keyword>
<dbReference type="Proteomes" id="UP000198407">
    <property type="component" value="Unassembled WGS sequence"/>
</dbReference>
<evidence type="ECO:0000256" key="2">
    <source>
        <dbReference type="SAM" id="Phobius"/>
    </source>
</evidence>
<dbReference type="AlphaFoldDB" id="A0A239GWB1"/>
<feature type="region of interest" description="Disordered" evidence="1">
    <location>
        <begin position="310"/>
        <end position="359"/>
    </location>
</feature>
<keyword evidence="5" id="KW-1185">Reference proteome</keyword>
<feature type="compositionally biased region" description="Basic and acidic residues" evidence="1">
    <location>
        <begin position="337"/>
        <end position="359"/>
    </location>
</feature>
<evidence type="ECO:0000313" key="5">
    <source>
        <dbReference type="Proteomes" id="UP000198407"/>
    </source>
</evidence>
<name>A0A239GWB1_9PSED</name>
<feature type="domain" description="Toxin VasX N-terminal region" evidence="3">
    <location>
        <begin position="28"/>
        <end position="161"/>
    </location>
</feature>
<dbReference type="STRING" id="1215104.GCA_000730585_03314"/>
<keyword evidence="2" id="KW-0812">Transmembrane</keyword>
<sequence>MSSNTSSDLDLSLDIAINEADPPSLDVCGVCKRIGLPILPLRTACAPRPLETQELPLTLGSDVRTVRLRDNQPRILRRGFLYVMLDRREWQAYQITPEGALRQFRPYQVPREEPRPLSERCIRHDHDIPASFLNIDTDKYATAWLAIANDPWPAEVLDRYRRGGTVDGMNLDERFYKLDLKAARENPASVGIAMTENDLQIYDVLEYGQPAAGGFHSVHGFYPRNHRLRALAGHVRAMTEKHTLPNGVLALVLPDPIGMVQEINAQRLFRYQAMQEWCAEPQRRFEHFTSQALLGIRELQLDKAKKQGIKDAEEAVENQRQYNARPQSYRAPLPELDLEKEKQRRTKSEQADAGERLGDRYDEKARAAFEANYNKTLADWQQIVDEAAEPYAKHYQGAAFQLAARHDYSATDDRSVELFIRMMSQCLAGGPTERIKEGSLGPSQALWKGELESGYSLFYEALHGKDEGWLKQIHQGLVGDERTRIYHGLKTLITTDEGGKLMKTAVQTAIGQLLGGAATASHALGEQLSEHIRALVGHLHREAWLRYSGVELTQLTVTLRVGEYLTLLNEILHEGTACFIAHLDQQFRKPAERKVRAMLLSNQFAPALAGSHAVLIEIKVWSLESAEALQARLETLRAGVGDGVGDALRKVRVGTEAVISTMDDMARHFTVNAEVARLLARDSMHGMLNAAKTGGNGAFNLGLALGSLWFQQDALRRSYANLLKTVGKERPEAMAAVMSASFGVMGASVEVVGGSIQMLRPDMNIAVVRATGGVRDIKLGGRILQFGGAIVSVASAMEGLQYAFAARRSYSTGDQLASVIYTGAAITAGLSAGFGIGGSLAPAALALAPLAIAVLFGLAAYGVAVWAKGQESQPLELWARHSLWGLPGAHRRWTDVHDMDTAIGALNAALLGLTAQLAVTERIQRPGDKVSGRGGTLEYRVLLPGYDAEVSRYKFALQGFQVGETSGGMIAGGHTGGANGPLPVPAEWKWRSYDPATTAPITHHNPESATLEIKGSITFNGVLDFHALELEVDYWPDKSDESGVARLIVKEDKINGRAE</sequence>
<reference evidence="5" key="1">
    <citation type="submission" date="2017-06" db="EMBL/GenBank/DDBJ databases">
        <authorList>
            <person name="Varghese N."/>
            <person name="Submissions S."/>
        </authorList>
    </citation>
    <scope>NUCLEOTIDE SEQUENCE [LARGE SCALE GENOMIC DNA]</scope>
    <source>
        <strain evidence="5">DSM 22348</strain>
    </source>
</reference>
<proteinExistence type="predicted"/>
<keyword evidence="2" id="KW-0472">Membrane</keyword>
<feature type="transmembrane region" description="Helical" evidence="2">
    <location>
        <begin position="783"/>
        <end position="804"/>
    </location>
</feature>
<feature type="transmembrane region" description="Helical" evidence="2">
    <location>
        <begin position="816"/>
        <end position="837"/>
    </location>
</feature>
<accession>A0A239GWB1</accession>
<dbReference type="CDD" id="cd20707">
    <property type="entry name" value="MIX_III"/>
    <property type="match status" value="1"/>
</dbReference>
<dbReference type="InterPro" id="IPR046864">
    <property type="entry name" value="VasX_N"/>
</dbReference>
<dbReference type="OrthoDB" id="7006603at2"/>
<organism evidence="4 5">
    <name type="scientific">Pseudomonas japonica</name>
    <dbReference type="NCBI Taxonomy" id="256466"/>
    <lineage>
        <taxon>Bacteria</taxon>
        <taxon>Pseudomonadati</taxon>
        <taxon>Pseudomonadota</taxon>
        <taxon>Gammaproteobacteria</taxon>
        <taxon>Pseudomonadales</taxon>
        <taxon>Pseudomonadaceae</taxon>
        <taxon>Pseudomonas</taxon>
    </lineage>
</organism>
<gene>
    <name evidence="4" type="ORF">SAMN05444352_1143</name>
</gene>
<protein>
    <recommendedName>
        <fullName evidence="3">Toxin VasX N-terminal region domain-containing protein</fullName>
    </recommendedName>
</protein>
<dbReference type="EMBL" id="FZOL01000014">
    <property type="protein sequence ID" value="SNS73407.1"/>
    <property type="molecule type" value="Genomic_DNA"/>
</dbReference>
<dbReference type="RefSeq" id="WP_042124122.1">
    <property type="nucleotide sequence ID" value="NZ_FZOL01000014.1"/>
</dbReference>
<dbReference type="NCBIfam" id="NF041559">
    <property type="entry name" value="BTH_I2691_fam"/>
    <property type="match status" value="1"/>
</dbReference>
<evidence type="ECO:0000256" key="1">
    <source>
        <dbReference type="SAM" id="MobiDB-lite"/>
    </source>
</evidence>